<proteinExistence type="predicted"/>
<sequence>MVNIGDTEVFAVVNTCMIASWLFFSPMLLALLSEGVWLMIDDGPLPPFGTDFGISSDGSTTADGPGSMMEGRVLGCRYSSASAIVLGTSTLEAPAAPAAAAAAAAAAIATGASVRMRSFSSWFVYDGRRMNLSPGIIR</sequence>
<protein>
    <submittedName>
        <fullName evidence="1">Uncharacterized protein</fullName>
    </submittedName>
</protein>
<name>A0A182J4S6_ANOAO</name>
<evidence type="ECO:0000313" key="1">
    <source>
        <dbReference type="EnsemblMetazoa" id="AATE011343-PA.1"/>
    </source>
</evidence>
<organism evidence="1">
    <name type="scientific">Anopheles atroparvus</name>
    <name type="common">European mosquito</name>
    <dbReference type="NCBI Taxonomy" id="41427"/>
    <lineage>
        <taxon>Eukaryota</taxon>
        <taxon>Metazoa</taxon>
        <taxon>Ecdysozoa</taxon>
        <taxon>Arthropoda</taxon>
        <taxon>Hexapoda</taxon>
        <taxon>Insecta</taxon>
        <taxon>Pterygota</taxon>
        <taxon>Neoptera</taxon>
        <taxon>Endopterygota</taxon>
        <taxon>Diptera</taxon>
        <taxon>Nematocera</taxon>
        <taxon>Culicoidea</taxon>
        <taxon>Culicidae</taxon>
        <taxon>Anophelinae</taxon>
        <taxon>Anopheles</taxon>
    </lineage>
</organism>
<dbReference type="AlphaFoldDB" id="A0A182J4S6"/>
<dbReference type="EnsemblMetazoa" id="AATE011343-RA">
    <property type="protein sequence ID" value="AATE011343-PA.1"/>
    <property type="gene ID" value="AATE011343"/>
</dbReference>
<accession>A0A182J4S6</accession>
<reference evidence="1" key="1">
    <citation type="submission" date="2022-08" db="UniProtKB">
        <authorList>
            <consortium name="EnsemblMetazoa"/>
        </authorList>
    </citation>
    <scope>IDENTIFICATION</scope>
    <source>
        <strain evidence="1">EBRO</strain>
    </source>
</reference>
<dbReference type="VEuPathDB" id="VectorBase:AATE011343"/>